<organism evidence="3 4">
    <name type="scientific">Kineosporia mesophila</name>
    <dbReference type="NCBI Taxonomy" id="566012"/>
    <lineage>
        <taxon>Bacteria</taxon>
        <taxon>Bacillati</taxon>
        <taxon>Actinomycetota</taxon>
        <taxon>Actinomycetes</taxon>
        <taxon>Kineosporiales</taxon>
        <taxon>Kineosporiaceae</taxon>
        <taxon>Kineosporia</taxon>
    </lineage>
</organism>
<evidence type="ECO:0000313" key="3">
    <source>
        <dbReference type="EMBL" id="GAA3603579.1"/>
    </source>
</evidence>
<comment type="caution">
    <text evidence="3">The sequence shown here is derived from an EMBL/GenBank/DDBJ whole genome shotgun (WGS) entry which is preliminary data.</text>
</comment>
<keyword evidence="4" id="KW-1185">Reference proteome</keyword>
<dbReference type="Proteomes" id="UP001501074">
    <property type="component" value="Unassembled WGS sequence"/>
</dbReference>
<feature type="compositionally biased region" description="Basic and acidic residues" evidence="1">
    <location>
        <begin position="13"/>
        <end position="29"/>
    </location>
</feature>
<accession>A0ABP6ZAV5</accession>
<dbReference type="RefSeq" id="WP_231487217.1">
    <property type="nucleotide sequence ID" value="NZ_BAAAZO010000003.1"/>
</dbReference>
<feature type="transmembrane region" description="Helical" evidence="2">
    <location>
        <begin position="220"/>
        <end position="237"/>
    </location>
</feature>
<dbReference type="SUPFAM" id="SSF52540">
    <property type="entry name" value="P-loop containing nucleoside triphosphate hydrolases"/>
    <property type="match status" value="1"/>
</dbReference>
<proteinExistence type="predicted"/>
<keyword evidence="2" id="KW-1133">Transmembrane helix</keyword>
<dbReference type="EMBL" id="BAAAZO010000003">
    <property type="protein sequence ID" value="GAA3603579.1"/>
    <property type="molecule type" value="Genomic_DNA"/>
</dbReference>
<evidence type="ECO:0000256" key="2">
    <source>
        <dbReference type="SAM" id="Phobius"/>
    </source>
</evidence>
<protein>
    <recommendedName>
        <fullName evidence="5">Cell division protein FtsK</fullName>
    </recommendedName>
</protein>
<dbReference type="Gene3D" id="3.40.50.300">
    <property type="entry name" value="P-loop containing nucleotide triphosphate hydrolases"/>
    <property type="match status" value="1"/>
</dbReference>
<name>A0ABP6ZAV5_9ACTN</name>
<feature type="region of interest" description="Disordered" evidence="1">
    <location>
        <begin position="1"/>
        <end position="60"/>
    </location>
</feature>
<dbReference type="InterPro" id="IPR027417">
    <property type="entry name" value="P-loop_NTPase"/>
</dbReference>
<keyword evidence="2" id="KW-0472">Membrane</keyword>
<evidence type="ECO:0000313" key="4">
    <source>
        <dbReference type="Proteomes" id="UP001501074"/>
    </source>
</evidence>
<reference evidence="4" key="1">
    <citation type="journal article" date="2019" name="Int. J. Syst. Evol. Microbiol.">
        <title>The Global Catalogue of Microorganisms (GCM) 10K type strain sequencing project: providing services to taxonomists for standard genome sequencing and annotation.</title>
        <authorList>
            <consortium name="The Broad Institute Genomics Platform"/>
            <consortium name="The Broad Institute Genome Sequencing Center for Infectious Disease"/>
            <person name="Wu L."/>
            <person name="Ma J."/>
        </authorList>
    </citation>
    <scope>NUCLEOTIDE SEQUENCE [LARGE SCALE GENOMIC DNA]</scope>
    <source>
        <strain evidence="4">JCM 16902</strain>
    </source>
</reference>
<evidence type="ECO:0008006" key="5">
    <source>
        <dbReference type="Google" id="ProtNLM"/>
    </source>
</evidence>
<gene>
    <name evidence="3" type="ORF">GCM10022223_19030</name>
</gene>
<sequence length="748" mass="81807">MSTAPRYGTPPDKTPDNHPDTSTDKRETNVVDLAAARIRSLPDNHPDAGPDSNPDTEPVIGEVHEGHFDVALDDEPQTGGAIVDALPLRGGTESTGSRLPIIPPNLSGWQNVKATIEDAVRLAAHISAFHAVRAPWYAVQVAFWALVGVPVVIGHQLRWWWLVEQFGLRQQAAADNDAQVWLRLHREVKATRRWRGIVLTGEALALAIGAPALWFLAPTWLLVAILAGAALLLARIARPADRSIVAKAVVTGRFRRMNPDIVLRAYYAAGLGNPDKADKVITFATPMSRDTTGTGSQVAIDLPFGTGFTHARNARAAIASGLDVSVHQVFLTPDESSERRHELFVTDRNPLAIPAGRSPLLDCQPRDIWAPAPFGLDERGRNVWLDLMWISILIGAQPRKGKTFAARALALFASLDPYVRILLADGKNSPDWDKFRLVAHRAVFGTVPNARDNDPVRHLVEMLTEVKKHIEDVNEFLATLPTSECPEGKITRELSRKYPRLRVWLLVMEEFQVYFELDDQETNKEIAKLLSYIMAVGPSAGVILLSSSQKPSGIGAGDVGRLFNRYRDNHAVRFALKCGNRVVSDAVLGGDAYQEGFDASALPSARNKFKGIGILYGATDETPIVRTYLADHGDAENILKAARRHRERAGTLSGHAAGEEAPREVRDVLADVAAIYSHGEPGLHWQHIAARLATTFPEHYADISAETISAQLRALKLPSVNVKVAGETLKGLRHKDLTAAIESRQATA</sequence>
<evidence type="ECO:0000256" key="1">
    <source>
        <dbReference type="SAM" id="MobiDB-lite"/>
    </source>
</evidence>
<keyword evidence="2" id="KW-0812">Transmembrane</keyword>